<reference evidence="3 4" key="1">
    <citation type="submission" date="2017-09" db="EMBL/GenBank/DDBJ databases">
        <authorList>
            <person name="Ehlers B."/>
            <person name="Leendertz F.H."/>
        </authorList>
    </citation>
    <scope>NUCLEOTIDE SEQUENCE [LARGE SCALE GENOMIC DNA]</scope>
    <source>
        <strain evidence="3 4">DSM 46844</strain>
    </source>
</reference>
<accession>A0A285EFG5</accession>
<sequence>MTSGGVVVLFVLLGITALSVTTLGIAVRGGRGPADPPASHARVDPGGFPVLSEPRGLLPRHPPQPRHPRGPRRSRPLAARAAAAIQTARERRTARPTSPGAGARPLPSTDRSSTRLP</sequence>
<proteinExistence type="predicted"/>
<dbReference type="EMBL" id="OBDO01000005">
    <property type="protein sequence ID" value="SNX96806.1"/>
    <property type="molecule type" value="Genomic_DNA"/>
</dbReference>
<feature type="compositionally biased region" description="Basic residues" evidence="1">
    <location>
        <begin position="63"/>
        <end position="75"/>
    </location>
</feature>
<organism evidence="3 4">
    <name type="scientific">Geodermatophilus sabuli</name>
    <dbReference type="NCBI Taxonomy" id="1564158"/>
    <lineage>
        <taxon>Bacteria</taxon>
        <taxon>Bacillati</taxon>
        <taxon>Actinomycetota</taxon>
        <taxon>Actinomycetes</taxon>
        <taxon>Geodermatophilales</taxon>
        <taxon>Geodermatophilaceae</taxon>
        <taxon>Geodermatophilus</taxon>
    </lineage>
</organism>
<protein>
    <submittedName>
        <fullName evidence="3">Uncharacterized protein</fullName>
    </submittedName>
</protein>
<feature type="transmembrane region" description="Helical" evidence="2">
    <location>
        <begin position="6"/>
        <end position="27"/>
    </location>
</feature>
<keyword evidence="2" id="KW-0472">Membrane</keyword>
<evidence type="ECO:0000313" key="4">
    <source>
        <dbReference type="Proteomes" id="UP000219514"/>
    </source>
</evidence>
<dbReference type="AlphaFoldDB" id="A0A285EFG5"/>
<evidence type="ECO:0000313" key="3">
    <source>
        <dbReference type="EMBL" id="SNX96806.1"/>
    </source>
</evidence>
<evidence type="ECO:0000256" key="1">
    <source>
        <dbReference type="SAM" id="MobiDB-lite"/>
    </source>
</evidence>
<keyword evidence="2" id="KW-1133">Transmembrane helix</keyword>
<name>A0A285EFG5_9ACTN</name>
<dbReference type="Proteomes" id="UP000219514">
    <property type="component" value="Unassembled WGS sequence"/>
</dbReference>
<feature type="compositionally biased region" description="Low complexity" evidence="1">
    <location>
        <begin position="76"/>
        <end position="87"/>
    </location>
</feature>
<evidence type="ECO:0000256" key="2">
    <source>
        <dbReference type="SAM" id="Phobius"/>
    </source>
</evidence>
<keyword evidence="2" id="KW-0812">Transmembrane</keyword>
<keyword evidence="4" id="KW-1185">Reference proteome</keyword>
<feature type="region of interest" description="Disordered" evidence="1">
    <location>
        <begin position="27"/>
        <end position="117"/>
    </location>
</feature>
<gene>
    <name evidence="3" type="ORF">SAMN06893097_105145</name>
</gene>